<dbReference type="InterPro" id="IPR029058">
    <property type="entry name" value="AB_hydrolase_fold"/>
</dbReference>
<evidence type="ECO:0000313" key="3">
    <source>
        <dbReference type="Proteomes" id="UP001501747"/>
    </source>
</evidence>
<proteinExistence type="predicted"/>
<dbReference type="Gene3D" id="3.40.50.1820">
    <property type="entry name" value="alpha/beta hydrolase"/>
    <property type="match status" value="1"/>
</dbReference>
<accession>A0ABP7T9X5</accession>
<reference evidence="3" key="1">
    <citation type="journal article" date="2019" name="Int. J. Syst. Evol. Microbiol.">
        <title>The Global Catalogue of Microorganisms (GCM) 10K type strain sequencing project: providing services to taxonomists for standard genome sequencing and annotation.</title>
        <authorList>
            <consortium name="The Broad Institute Genomics Platform"/>
            <consortium name="The Broad Institute Genome Sequencing Center for Infectious Disease"/>
            <person name="Wu L."/>
            <person name="Ma J."/>
        </authorList>
    </citation>
    <scope>NUCLEOTIDE SEQUENCE [LARGE SCALE GENOMIC DNA]</scope>
    <source>
        <strain evidence="3">JCM 17342</strain>
    </source>
</reference>
<keyword evidence="3" id="KW-1185">Reference proteome</keyword>
<evidence type="ECO:0000313" key="2">
    <source>
        <dbReference type="EMBL" id="GAA4023239.1"/>
    </source>
</evidence>
<dbReference type="SUPFAM" id="SSF53474">
    <property type="entry name" value="alpha/beta-Hydrolases"/>
    <property type="match status" value="1"/>
</dbReference>
<protein>
    <recommendedName>
        <fullName evidence="1">Thioesterase TesA-like domain-containing protein</fullName>
    </recommendedName>
</protein>
<gene>
    <name evidence="2" type="ORF">GCM10022247_54450</name>
</gene>
<evidence type="ECO:0000259" key="1">
    <source>
        <dbReference type="SMART" id="SM00824"/>
    </source>
</evidence>
<dbReference type="SMART" id="SM00824">
    <property type="entry name" value="PKS_TE"/>
    <property type="match status" value="1"/>
</dbReference>
<feature type="domain" description="Thioesterase TesA-like" evidence="1">
    <location>
        <begin position="39"/>
        <end position="185"/>
    </location>
</feature>
<dbReference type="Proteomes" id="UP001501747">
    <property type="component" value="Unassembled WGS sequence"/>
</dbReference>
<name>A0ABP7T9X5_9PSEU</name>
<comment type="caution">
    <text evidence="2">The sequence shown here is derived from an EMBL/GenBank/DDBJ whole genome shotgun (WGS) entry which is preliminary data.</text>
</comment>
<dbReference type="EMBL" id="BAABAL010000018">
    <property type="protein sequence ID" value="GAA4023239.1"/>
    <property type="molecule type" value="Genomic_DNA"/>
</dbReference>
<dbReference type="InterPro" id="IPR020802">
    <property type="entry name" value="TesA-like"/>
</dbReference>
<sequence length="190" mass="20078">MTAVTDVSSARLVEALRASPVENERLREAADRAECPTVLCVPTVLALSDHQCAEFAAALTGGQAVDVLSLPGFGPVVLLDTRPALAATTPGFRAAVLRETAARAEGFDDLDRRLTVTGRYLDLFANWKPSAVTAATLVVEAGRAMADEPSLAWPSPHELVAATGDHFTVLEDGAGATAEAVHDWLEGRFR</sequence>
<organism evidence="2 3">
    <name type="scientific">Allokutzneria multivorans</name>
    <dbReference type="NCBI Taxonomy" id="1142134"/>
    <lineage>
        <taxon>Bacteria</taxon>
        <taxon>Bacillati</taxon>
        <taxon>Actinomycetota</taxon>
        <taxon>Actinomycetes</taxon>
        <taxon>Pseudonocardiales</taxon>
        <taxon>Pseudonocardiaceae</taxon>
        <taxon>Allokutzneria</taxon>
    </lineage>
</organism>